<reference evidence="2" key="1">
    <citation type="submission" date="2022-04" db="EMBL/GenBank/DDBJ databases">
        <title>A functionally conserved STORR gene fusion in Papaver species that diverged 16.8 million years ago.</title>
        <authorList>
            <person name="Catania T."/>
        </authorList>
    </citation>
    <scope>NUCLEOTIDE SEQUENCE</scope>
    <source>
        <strain evidence="2">S-188037</strain>
    </source>
</reference>
<dbReference type="PANTHER" id="PTHR31371:SF13">
    <property type="entry name" value="OS05G0457600 PROTEIN"/>
    <property type="match status" value="1"/>
</dbReference>
<dbReference type="AlphaFoldDB" id="A0AAD4XVU4"/>
<gene>
    <name evidence="2" type="ORF">MKW98_018504</name>
</gene>
<dbReference type="GO" id="GO:0045927">
    <property type="term" value="P:positive regulation of growth"/>
    <property type="evidence" value="ECO:0007669"/>
    <property type="project" value="InterPro"/>
</dbReference>
<name>A0AAD4XVU4_9MAGN</name>
<protein>
    <recommendedName>
        <fullName evidence="1">DUF668 domain-containing protein</fullName>
    </recommendedName>
</protein>
<dbReference type="InterPro" id="IPR007700">
    <property type="entry name" value="DUF668"/>
</dbReference>
<evidence type="ECO:0000259" key="1">
    <source>
        <dbReference type="Pfam" id="PF05003"/>
    </source>
</evidence>
<dbReference type="Pfam" id="PF05003">
    <property type="entry name" value="DUF668"/>
    <property type="match status" value="1"/>
</dbReference>
<dbReference type="EMBL" id="JAJJMB010001752">
    <property type="protein sequence ID" value="KAI3955403.1"/>
    <property type="molecule type" value="Genomic_DNA"/>
</dbReference>
<dbReference type="Proteomes" id="UP001202328">
    <property type="component" value="Unassembled WGS sequence"/>
</dbReference>
<keyword evidence="3" id="KW-1185">Reference proteome</keyword>
<sequence>MISKSGPILKPISKHGLVRFWSRESKPARDENIGFGMGFKENPYIGFSVIEKPSSGLAMRYANVIILMERYLNSPSSISEYARKDLYQMLPDNLQWDDDSVAQGIRDGMSVILGWLAPMAHTTVKWHTERNFEKQNFDKAKAAIVEVLVGLSCICRYELMCQYSV</sequence>
<comment type="caution">
    <text evidence="2">The sequence shown here is derived from an EMBL/GenBank/DDBJ whole genome shotgun (WGS) entry which is preliminary data.</text>
</comment>
<dbReference type="PANTHER" id="PTHR31371">
    <property type="entry name" value="BNAC09G50660D PROTEIN"/>
    <property type="match status" value="1"/>
</dbReference>
<organism evidence="2 3">
    <name type="scientific">Papaver atlanticum</name>
    <dbReference type="NCBI Taxonomy" id="357466"/>
    <lineage>
        <taxon>Eukaryota</taxon>
        <taxon>Viridiplantae</taxon>
        <taxon>Streptophyta</taxon>
        <taxon>Embryophyta</taxon>
        <taxon>Tracheophyta</taxon>
        <taxon>Spermatophyta</taxon>
        <taxon>Magnoliopsida</taxon>
        <taxon>Ranunculales</taxon>
        <taxon>Papaveraceae</taxon>
        <taxon>Papaveroideae</taxon>
        <taxon>Papaver</taxon>
    </lineage>
</organism>
<accession>A0AAD4XVU4</accession>
<feature type="domain" description="DUF668" evidence="1">
    <location>
        <begin position="55"/>
        <end position="125"/>
    </location>
</feature>
<proteinExistence type="predicted"/>
<evidence type="ECO:0000313" key="3">
    <source>
        <dbReference type="Proteomes" id="UP001202328"/>
    </source>
</evidence>
<evidence type="ECO:0000313" key="2">
    <source>
        <dbReference type="EMBL" id="KAI3955403.1"/>
    </source>
</evidence>